<name>A0A9D7SJS8_9BACT</name>
<keyword evidence="1" id="KW-1133">Transmembrane helix</keyword>
<feature type="transmembrane region" description="Helical" evidence="1">
    <location>
        <begin position="45"/>
        <end position="64"/>
    </location>
</feature>
<feature type="transmembrane region" description="Helical" evidence="1">
    <location>
        <begin position="102"/>
        <end position="118"/>
    </location>
</feature>
<reference evidence="2" key="1">
    <citation type="submission" date="2020-10" db="EMBL/GenBank/DDBJ databases">
        <title>Connecting structure to function with the recovery of over 1000 high-quality activated sludge metagenome-assembled genomes encoding full-length rRNA genes using long-read sequencing.</title>
        <authorList>
            <person name="Singleton C.M."/>
            <person name="Petriglieri F."/>
            <person name="Kristensen J.M."/>
            <person name="Kirkegaard R.H."/>
            <person name="Michaelsen T.Y."/>
            <person name="Andersen M.H."/>
            <person name="Karst S.M."/>
            <person name="Dueholm M.S."/>
            <person name="Nielsen P.H."/>
            <person name="Albertsen M."/>
        </authorList>
    </citation>
    <scope>NUCLEOTIDE SEQUENCE</scope>
    <source>
        <strain evidence="2">Skiv_18-Q3-R9-52_MAXAC.067</strain>
    </source>
</reference>
<keyword evidence="1" id="KW-0472">Membrane</keyword>
<organism evidence="2 3">
    <name type="scientific">Candidatus Geothrix skivensis</name>
    <dbReference type="NCBI Taxonomy" id="2954439"/>
    <lineage>
        <taxon>Bacteria</taxon>
        <taxon>Pseudomonadati</taxon>
        <taxon>Acidobacteriota</taxon>
        <taxon>Holophagae</taxon>
        <taxon>Holophagales</taxon>
        <taxon>Holophagaceae</taxon>
        <taxon>Geothrix</taxon>
    </lineage>
</organism>
<dbReference type="EMBL" id="JADKIO010000011">
    <property type="protein sequence ID" value="MBK9797727.1"/>
    <property type="molecule type" value="Genomic_DNA"/>
</dbReference>
<feature type="transmembrane region" description="Helical" evidence="1">
    <location>
        <begin position="125"/>
        <end position="155"/>
    </location>
</feature>
<proteinExistence type="predicted"/>
<protein>
    <submittedName>
        <fullName evidence="2">Uncharacterized protein</fullName>
    </submittedName>
</protein>
<feature type="transmembrane region" description="Helical" evidence="1">
    <location>
        <begin position="76"/>
        <end position="96"/>
    </location>
</feature>
<sequence>MVKFHPSGRLLAAAGLGVANAALLAWRAAHGGIPRHHLLHRADLPAISTAWDLLVVPVLAWFLLGRARARLEGASGWFGFSMGLLVGAGFALLFQLGHLEPLPWVLLAILAVGIVAPIHRAECVLGFVLGMTFTFGAVLSSAVAGVLTGLSALLYKGARWLWREVRGGAGR</sequence>
<keyword evidence="1" id="KW-0812">Transmembrane</keyword>
<dbReference type="Proteomes" id="UP000886657">
    <property type="component" value="Unassembled WGS sequence"/>
</dbReference>
<evidence type="ECO:0000313" key="3">
    <source>
        <dbReference type="Proteomes" id="UP000886657"/>
    </source>
</evidence>
<gene>
    <name evidence="2" type="ORF">IPP58_14805</name>
</gene>
<comment type="caution">
    <text evidence="2">The sequence shown here is derived from an EMBL/GenBank/DDBJ whole genome shotgun (WGS) entry which is preliminary data.</text>
</comment>
<accession>A0A9D7SJS8</accession>
<evidence type="ECO:0000313" key="2">
    <source>
        <dbReference type="EMBL" id="MBK9797727.1"/>
    </source>
</evidence>
<evidence type="ECO:0000256" key="1">
    <source>
        <dbReference type="SAM" id="Phobius"/>
    </source>
</evidence>
<dbReference type="AlphaFoldDB" id="A0A9D7SJS8"/>